<reference evidence="1" key="1">
    <citation type="submission" date="2023-05" db="EMBL/GenBank/DDBJ databases">
        <authorList>
            <consortium name="ELIXIR-Norway"/>
        </authorList>
    </citation>
    <scope>NUCLEOTIDE SEQUENCE</scope>
</reference>
<proteinExistence type="predicted"/>
<evidence type="ECO:0000313" key="1">
    <source>
        <dbReference type="EMBL" id="CAM9864782.1"/>
    </source>
</evidence>
<organism evidence="1 2">
    <name type="scientific">Rangifer tarandus platyrhynchus</name>
    <name type="common">Svalbard reindeer</name>
    <dbReference type="NCBI Taxonomy" id="3082113"/>
    <lineage>
        <taxon>Eukaryota</taxon>
        <taxon>Metazoa</taxon>
        <taxon>Chordata</taxon>
        <taxon>Craniata</taxon>
        <taxon>Vertebrata</taxon>
        <taxon>Euteleostomi</taxon>
        <taxon>Mammalia</taxon>
        <taxon>Eutheria</taxon>
        <taxon>Laurasiatheria</taxon>
        <taxon>Artiodactyla</taxon>
        <taxon>Ruminantia</taxon>
        <taxon>Pecora</taxon>
        <taxon>Cervidae</taxon>
        <taxon>Odocoileinae</taxon>
        <taxon>Rangifer</taxon>
    </lineage>
</organism>
<accession>A0AC59YNU3</accession>
<reference evidence="1" key="2">
    <citation type="submission" date="2025-03" db="EMBL/GenBank/DDBJ databases">
        <authorList>
            <consortium name="ELIXIR-Norway"/>
            <consortium name="Elixir Norway"/>
        </authorList>
    </citation>
    <scope>NUCLEOTIDE SEQUENCE</scope>
</reference>
<name>A0AC59YNU3_RANTA</name>
<evidence type="ECO:0000313" key="2">
    <source>
        <dbReference type="Proteomes" id="UP001162501"/>
    </source>
</evidence>
<sequence>MAAAPPSAQELITGWLPLAPPLQKEGSWPASPLALMRTLEVPEASPVGGPSCHCESRSLLPPAHAAGFEGWPEPLVGTARCPNWASPGRRLALLPTCLHSGCRFALSRRMACFLIRPALWPARAGVHPCLTDGETETPGLRLGPCPKAQQGQARLPG</sequence>
<gene>
    <name evidence="1" type="ORF">MRATA1EN22A_LOCUS8555</name>
</gene>
<dbReference type="Proteomes" id="UP001162501">
    <property type="component" value="Chromosome 19"/>
</dbReference>
<dbReference type="EMBL" id="OX596103">
    <property type="protein sequence ID" value="CAM9864782.1"/>
    <property type="molecule type" value="Genomic_DNA"/>
</dbReference>
<protein>
    <submittedName>
        <fullName evidence="1">Uncharacterized protein</fullName>
    </submittedName>
</protein>